<comment type="caution">
    <text evidence="8">The sequence shown here is derived from an EMBL/GenBank/DDBJ whole genome shotgun (WGS) entry which is preliminary data.</text>
</comment>
<evidence type="ECO:0000259" key="7">
    <source>
        <dbReference type="SMART" id="SM00906"/>
    </source>
</evidence>
<evidence type="ECO:0000256" key="2">
    <source>
        <dbReference type="ARBA" id="ARBA00022723"/>
    </source>
</evidence>
<dbReference type="Pfam" id="PF04082">
    <property type="entry name" value="Fungal_trans"/>
    <property type="match status" value="1"/>
</dbReference>
<keyword evidence="5" id="KW-0539">Nucleus</keyword>
<dbReference type="SMART" id="SM00906">
    <property type="entry name" value="Fungal_trans"/>
    <property type="match status" value="1"/>
</dbReference>
<name>A0A9W9NHC6_9EURO</name>
<dbReference type="CDD" id="cd12148">
    <property type="entry name" value="fungal_TF_MHR"/>
    <property type="match status" value="1"/>
</dbReference>
<keyword evidence="3" id="KW-0805">Transcription regulation</keyword>
<organism evidence="8 9">
    <name type="scientific">Penicillium chermesinum</name>
    <dbReference type="NCBI Taxonomy" id="63820"/>
    <lineage>
        <taxon>Eukaryota</taxon>
        <taxon>Fungi</taxon>
        <taxon>Dikarya</taxon>
        <taxon>Ascomycota</taxon>
        <taxon>Pezizomycotina</taxon>
        <taxon>Eurotiomycetes</taxon>
        <taxon>Eurotiomycetidae</taxon>
        <taxon>Eurotiales</taxon>
        <taxon>Aspergillaceae</taxon>
        <taxon>Penicillium</taxon>
    </lineage>
</organism>
<sequence length="731" mass="81965">MDRLHHLESLVKDLTGKLEQAHAAAKSPPAASPNSPGSSTHDHETAYRPNSSPRPPGVQKQFGRLVIQDSNQSRYVGSGFWSWVNDELGELKTQTGNIAAGDSNTSDDEDESSYRTPSTQELGRSPSERHAFMFRHNLNSAMPDLREFHPLPSQIPFLLEVYAENVNIMARTLHMPTVSKMIRDLRGDMTKLTPANEALLFAIYYAAVTSMEEADVTMNFGSTKAELNLKYRVGLEQALAKADFLSVPDLALVQAFAIFLLLLRRHDSPRFVWMMTGIAIRMAIALGLHRDGSHFPHLTPYEIEIRRRAWYTLIVIDVRASEDQGSDFGIAVGSFDTKLPLNINDADFGPDTKEPIQDVDGLTEMSLPRVTLQTSLISKQMVASSGTISVEEQINYVEEMYRVLESNYLIYFTEPDRDSNVLYWASIAIIRIVMAKMTLLVFLPVLFSKGDHLPDETRDKLLIAAIEVAEYNHALNSSSECRQWRWIFQTYTHWHSIVFILIEVARRQWSPIAERAWAALHSVHLIPPQSHMNKNLRMWLPLRKLKAKAAKHRDAEISRLKSDPQATRQLEIEDRGRLQPSSPGPFPAGSDSTELFFDKWRQLISPPETFRQGLTPCQPFGAPFDPMSGDIQDGTAAPGFETSINPALAGGHTIQAGQMAASALPSDQFDQLTDSDITPWLWSEETFGNPAMESLDINMDLDSSDVDWYNWVESAKTMESDILPKGSGSHG</sequence>
<feature type="compositionally biased region" description="Low complexity" evidence="6">
    <location>
        <begin position="21"/>
        <end position="39"/>
    </location>
</feature>
<dbReference type="GO" id="GO:0006351">
    <property type="term" value="P:DNA-templated transcription"/>
    <property type="evidence" value="ECO:0007669"/>
    <property type="project" value="InterPro"/>
</dbReference>
<comment type="subcellular location">
    <subcellularLocation>
        <location evidence="1">Nucleus</location>
    </subcellularLocation>
</comment>
<dbReference type="InterPro" id="IPR007219">
    <property type="entry name" value="XnlR_reg_dom"/>
</dbReference>
<dbReference type="Proteomes" id="UP001150941">
    <property type="component" value="Unassembled WGS sequence"/>
</dbReference>
<dbReference type="OrthoDB" id="3989227at2759"/>
<dbReference type="GO" id="GO:0003677">
    <property type="term" value="F:DNA binding"/>
    <property type="evidence" value="ECO:0007669"/>
    <property type="project" value="InterPro"/>
</dbReference>
<feature type="domain" description="Xylanolytic transcriptional activator regulatory" evidence="7">
    <location>
        <begin position="272"/>
        <end position="346"/>
    </location>
</feature>
<feature type="compositionally biased region" description="Basic and acidic residues" evidence="6">
    <location>
        <begin position="553"/>
        <end position="562"/>
    </location>
</feature>
<evidence type="ECO:0000313" key="8">
    <source>
        <dbReference type="EMBL" id="KAJ5219976.1"/>
    </source>
</evidence>
<dbReference type="GO" id="GO:0008270">
    <property type="term" value="F:zinc ion binding"/>
    <property type="evidence" value="ECO:0007669"/>
    <property type="project" value="InterPro"/>
</dbReference>
<evidence type="ECO:0000313" key="9">
    <source>
        <dbReference type="Proteomes" id="UP001150941"/>
    </source>
</evidence>
<keyword evidence="2" id="KW-0479">Metal-binding</keyword>
<protein>
    <recommendedName>
        <fullName evidence="7">Xylanolytic transcriptional activator regulatory domain-containing protein</fullName>
    </recommendedName>
</protein>
<evidence type="ECO:0000256" key="6">
    <source>
        <dbReference type="SAM" id="MobiDB-lite"/>
    </source>
</evidence>
<dbReference type="EMBL" id="JAPQKS010000007">
    <property type="protein sequence ID" value="KAJ5219976.1"/>
    <property type="molecule type" value="Genomic_DNA"/>
</dbReference>
<keyword evidence="4" id="KW-0804">Transcription</keyword>
<accession>A0A9W9NHC6</accession>
<feature type="region of interest" description="Disordered" evidence="6">
    <location>
        <begin position="18"/>
        <end position="59"/>
    </location>
</feature>
<dbReference type="GO" id="GO:0005634">
    <property type="term" value="C:nucleus"/>
    <property type="evidence" value="ECO:0007669"/>
    <property type="project" value="UniProtKB-SubCell"/>
</dbReference>
<feature type="region of interest" description="Disordered" evidence="6">
    <location>
        <begin position="95"/>
        <end position="127"/>
    </location>
</feature>
<evidence type="ECO:0000256" key="5">
    <source>
        <dbReference type="ARBA" id="ARBA00023242"/>
    </source>
</evidence>
<gene>
    <name evidence="8" type="ORF">N7468_009180</name>
</gene>
<dbReference type="AlphaFoldDB" id="A0A9W9NHC6"/>
<proteinExistence type="predicted"/>
<dbReference type="GeneID" id="83205779"/>
<feature type="region of interest" description="Disordered" evidence="6">
    <location>
        <begin position="553"/>
        <end position="589"/>
    </location>
</feature>
<evidence type="ECO:0000256" key="4">
    <source>
        <dbReference type="ARBA" id="ARBA00023163"/>
    </source>
</evidence>
<dbReference type="PANTHER" id="PTHR31001:SF50">
    <property type="entry name" value="ZN(II)2CYS6 TRANSCRIPTION FACTOR (EUROFUNG)"/>
    <property type="match status" value="1"/>
</dbReference>
<reference evidence="8" key="2">
    <citation type="journal article" date="2023" name="IMA Fungus">
        <title>Comparative genomic study of the Penicillium genus elucidates a diverse pangenome and 15 lateral gene transfer events.</title>
        <authorList>
            <person name="Petersen C."/>
            <person name="Sorensen T."/>
            <person name="Nielsen M.R."/>
            <person name="Sondergaard T.E."/>
            <person name="Sorensen J.L."/>
            <person name="Fitzpatrick D.A."/>
            <person name="Frisvad J.C."/>
            <person name="Nielsen K.L."/>
        </authorList>
    </citation>
    <scope>NUCLEOTIDE SEQUENCE</scope>
    <source>
        <strain evidence="8">IBT 19713</strain>
    </source>
</reference>
<reference evidence="8" key="1">
    <citation type="submission" date="2022-11" db="EMBL/GenBank/DDBJ databases">
        <authorList>
            <person name="Petersen C."/>
        </authorList>
    </citation>
    <scope>NUCLEOTIDE SEQUENCE</scope>
    <source>
        <strain evidence="8">IBT 19713</strain>
    </source>
</reference>
<dbReference type="PANTHER" id="PTHR31001">
    <property type="entry name" value="UNCHARACTERIZED TRANSCRIPTIONAL REGULATORY PROTEIN"/>
    <property type="match status" value="1"/>
</dbReference>
<dbReference type="InterPro" id="IPR050613">
    <property type="entry name" value="Sec_Metabolite_Reg"/>
</dbReference>
<keyword evidence="9" id="KW-1185">Reference proteome</keyword>
<evidence type="ECO:0000256" key="1">
    <source>
        <dbReference type="ARBA" id="ARBA00004123"/>
    </source>
</evidence>
<evidence type="ECO:0000256" key="3">
    <source>
        <dbReference type="ARBA" id="ARBA00023015"/>
    </source>
</evidence>
<dbReference type="RefSeq" id="XP_058326806.1">
    <property type="nucleotide sequence ID" value="XM_058478476.1"/>
</dbReference>